<dbReference type="AlphaFoldDB" id="A0AAV7V351"/>
<comment type="caution">
    <text evidence="2">The sequence shown here is derived from an EMBL/GenBank/DDBJ whole genome shotgun (WGS) entry which is preliminary data.</text>
</comment>
<feature type="region of interest" description="Disordered" evidence="1">
    <location>
        <begin position="1"/>
        <end position="29"/>
    </location>
</feature>
<sequence>MMAHDKQDRPQVQGPTDTLSSSKPLPTSVNPIELTLASHSRRFNEILAAVLVNNIMLKLKIDAPQIDIGHMRENHQKLKGCLDTVESTVASLRPTVTDTDSCIKALQSDVDQLQKRAEV</sequence>
<dbReference type="Proteomes" id="UP001066276">
    <property type="component" value="Chromosome 2_2"/>
</dbReference>
<evidence type="ECO:0000313" key="3">
    <source>
        <dbReference type="Proteomes" id="UP001066276"/>
    </source>
</evidence>
<proteinExistence type="predicted"/>
<evidence type="ECO:0000313" key="2">
    <source>
        <dbReference type="EMBL" id="KAJ1194402.1"/>
    </source>
</evidence>
<keyword evidence="3" id="KW-1185">Reference proteome</keyword>
<reference evidence="2" key="1">
    <citation type="journal article" date="2022" name="bioRxiv">
        <title>Sequencing and chromosome-scale assembly of the giantPleurodeles waltlgenome.</title>
        <authorList>
            <person name="Brown T."/>
            <person name="Elewa A."/>
            <person name="Iarovenko S."/>
            <person name="Subramanian E."/>
            <person name="Araus A.J."/>
            <person name="Petzold A."/>
            <person name="Susuki M."/>
            <person name="Suzuki K.-i.T."/>
            <person name="Hayashi T."/>
            <person name="Toyoda A."/>
            <person name="Oliveira C."/>
            <person name="Osipova E."/>
            <person name="Leigh N.D."/>
            <person name="Simon A."/>
            <person name="Yun M.H."/>
        </authorList>
    </citation>
    <scope>NUCLEOTIDE SEQUENCE</scope>
    <source>
        <strain evidence="2">20211129_DDA</strain>
        <tissue evidence="2">Liver</tissue>
    </source>
</reference>
<organism evidence="2 3">
    <name type="scientific">Pleurodeles waltl</name>
    <name type="common">Iberian ribbed newt</name>
    <dbReference type="NCBI Taxonomy" id="8319"/>
    <lineage>
        <taxon>Eukaryota</taxon>
        <taxon>Metazoa</taxon>
        <taxon>Chordata</taxon>
        <taxon>Craniata</taxon>
        <taxon>Vertebrata</taxon>
        <taxon>Euteleostomi</taxon>
        <taxon>Amphibia</taxon>
        <taxon>Batrachia</taxon>
        <taxon>Caudata</taxon>
        <taxon>Salamandroidea</taxon>
        <taxon>Salamandridae</taxon>
        <taxon>Pleurodelinae</taxon>
        <taxon>Pleurodeles</taxon>
    </lineage>
</organism>
<feature type="compositionally biased region" description="Polar residues" evidence="1">
    <location>
        <begin position="13"/>
        <end position="29"/>
    </location>
</feature>
<evidence type="ECO:0000256" key="1">
    <source>
        <dbReference type="SAM" id="MobiDB-lite"/>
    </source>
</evidence>
<gene>
    <name evidence="2" type="ORF">NDU88_003691</name>
</gene>
<accession>A0AAV7V351</accession>
<dbReference type="EMBL" id="JANPWB010000004">
    <property type="protein sequence ID" value="KAJ1194402.1"/>
    <property type="molecule type" value="Genomic_DNA"/>
</dbReference>
<protein>
    <submittedName>
        <fullName evidence="2">Uncharacterized protein</fullName>
    </submittedName>
</protein>
<name>A0AAV7V351_PLEWA</name>